<proteinExistence type="predicted"/>
<name>A0A0M1N2B8_9BACL</name>
<dbReference type="PATRIC" id="fig|1705565.3.peg.1644"/>
<evidence type="ECO:0000313" key="1">
    <source>
        <dbReference type="EMBL" id="KOR76288.1"/>
    </source>
</evidence>
<gene>
    <name evidence="1" type="ORF">AM231_27095</name>
</gene>
<protein>
    <submittedName>
        <fullName evidence="1">Uncharacterized protein</fullName>
    </submittedName>
</protein>
<dbReference type="Proteomes" id="UP000036932">
    <property type="component" value="Unassembled WGS sequence"/>
</dbReference>
<accession>A0A0M1N2B8</accession>
<evidence type="ECO:0000313" key="2">
    <source>
        <dbReference type="Proteomes" id="UP000036932"/>
    </source>
</evidence>
<organism evidence="1 2">
    <name type="scientific">Paenibacillus solani</name>
    <dbReference type="NCBI Taxonomy" id="1705565"/>
    <lineage>
        <taxon>Bacteria</taxon>
        <taxon>Bacillati</taxon>
        <taxon>Bacillota</taxon>
        <taxon>Bacilli</taxon>
        <taxon>Bacillales</taxon>
        <taxon>Paenibacillaceae</taxon>
        <taxon>Paenibacillus</taxon>
    </lineage>
</organism>
<dbReference type="EMBL" id="LIUT01000008">
    <property type="protein sequence ID" value="KOR76288.1"/>
    <property type="molecule type" value="Genomic_DNA"/>
</dbReference>
<sequence>MFLIPQIQIRQQPTVMEFQSQSAGISIRQPRPDMEITTSQAKMDFNQPRPDMEIDQHQAWRAYNGGTALEMNQQIYSELPALFLEGLAKRVEQGNQLAKFHLPGNSVAEVYGSDWKRDPFVEYRAPASYDNVEIHVRRNPPVITIDPVAPQITAQANDPEIDFHPGNLSIQVKQYASIQIIPPQIDITM</sequence>
<dbReference type="AlphaFoldDB" id="A0A0M1N2B8"/>
<comment type="caution">
    <text evidence="1">The sequence shown here is derived from an EMBL/GenBank/DDBJ whole genome shotgun (WGS) entry which is preliminary data.</text>
</comment>
<dbReference type="Pfam" id="PF20074">
    <property type="entry name" value="DUF6470"/>
    <property type="match status" value="1"/>
</dbReference>
<reference evidence="2" key="1">
    <citation type="submission" date="2015-08" db="EMBL/GenBank/DDBJ databases">
        <title>Genome sequencing project for genomic taxonomy and phylogenomics of Bacillus-like bacteria.</title>
        <authorList>
            <person name="Liu B."/>
            <person name="Wang J."/>
            <person name="Zhu Y."/>
            <person name="Liu G."/>
            <person name="Chen Q."/>
            <person name="Chen Z."/>
            <person name="Lan J."/>
            <person name="Che J."/>
            <person name="Ge C."/>
            <person name="Shi H."/>
            <person name="Pan Z."/>
            <person name="Liu X."/>
        </authorList>
    </citation>
    <scope>NUCLEOTIDE SEQUENCE [LARGE SCALE GENOMIC DNA]</scope>
    <source>
        <strain evidence="2">FJAT-22460</strain>
    </source>
</reference>
<keyword evidence="2" id="KW-1185">Reference proteome</keyword>
<dbReference type="InterPro" id="IPR045527">
    <property type="entry name" value="DUF6470"/>
</dbReference>